<dbReference type="Pfam" id="PF00892">
    <property type="entry name" value="EamA"/>
    <property type="match status" value="2"/>
</dbReference>
<feature type="transmembrane region" description="Helical" evidence="6">
    <location>
        <begin position="257"/>
        <end position="276"/>
    </location>
</feature>
<name>A0ABQ1KC20_9GAMM</name>
<feature type="domain" description="EamA" evidence="7">
    <location>
        <begin position="146"/>
        <end position="275"/>
    </location>
</feature>
<sequence length="299" mass="32481">MKNSLVTAALFVVLAESMLVGSGLIIRQVSDQLPTLVIVFMRNLMGLLIMMPMMFRAVDQLATANIHLHLMRAIVGISAMACLYYSWSALPLGQAALLKQTAPFFVPLIAYWWLAEGVSRRVKFALAVGFCGVALILNPQQGVIEFGILIALLGAALSALAKVTVRRMHLTEPPRRIVFYFALFGALFSALPAALNWVTPGAVELLWLLGLGATSTAAQLSMSRAYTMVPAAQLGPFTYSSVVLAAVIGWWLWDESIALMTVVGMLLVFAGGMLTLNRPGKNRRADPEVKETEETTRVV</sequence>
<feature type="transmembrane region" description="Helical" evidence="6">
    <location>
        <begin position="70"/>
        <end position="90"/>
    </location>
</feature>
<accession>A0ABQ1KC20</accession>
<evidence type="ECO:0000256" key="5">
    <source>
        <dbReference type="SAM" id="MobiDB-lite"/>
    </source>
</evidence>
<organism evidence="8 9">
    <name type="scientific">Marinobacterium zhoushanense</name>
    <dbReference type="NCBI Taxonomy" id="1679163"/>
    <lineage>
        <taxon>Bacteria</taxon>
        <taxon>Pseudomonadati</taxon>
        <taxon>Pseudomonadota</taxon>
        <taxon>Gammaproteobacteria</taxon>
        <taxon>Oceanospirillales</taxon>
        <taxon>Oceanospirillaceae</taxon>
        <taxon>Marinobacterium</taxon>
    </lineage>
</organism>
<feature type="transmembrane region" description="Helical" evidence="6">
    <location>
        <begin position="177"/>
        <end position="199"/>
    </location>
</feature>
<feature type="transmembrane region" description="Helical" evidence="6">
    <location>
        <begin position="96"/>
        <end position="115"/>
    </location>
</feature>
<dbReference type="InterPro" id="IPR000620">
    <property type="entry name" value="EamA_dom"/>
</dbReference>
<evidence type="ECO:0000259" key="7">
    <source>
        <dbReference type="Pfam" id="PF00892"/>
    </source>
</evidence>
<evidence type="ECO:0000256" key="3">
    <source>
        <dbReference type="ARBA" id="ARBA00022989"/>
    </source>
</evidence>
<reference evidence="9" key="1">
    <citation type="journal article" date="2019" name="Int. J. Syst. Evol. Microbiol.">
        <title>The Global Catalogue of Microorganisms (GCM) 10K type strain sequencing project: providing services to taxonomists for standard genome sequencing and annotation.</title>
        <authorList>
            <consortium name="The Broad Institute Genomics Platform"/>
            <consortium name="The Broad Institute Genome Sequencing Center for Infectious Disease"/>
            <person name="Wu L."/>
            <person name="Ma J."/>
        </authorList>
    </citation>
    <scope>NUCLEOTIDE SEQUENCE [LARGE SCALE GENOMIC DNA]</scope>
    <source>
        <strain evidence="9">CGMCC 1.15341</strain>
    </source>
</reference>
<feature type="domain" description="EamA" evidence="7">
    <location>
        <begin position="8"/>
        <end position="137"/>
    </location>
</feature>
<protein>
    <recommendedName>
        <fullName evidence="7">EamA domain-containing protein</fullName>
    </recommendedName>
</protein>
<dbReference type="SUPFAM" id="SSF103481">
    <property type="entry name" value="Multidrug resistance efflux transporter EmrE"/>
    <property type="match status" value="2"/>
</dbReference>
<dbReference type="PANTHER" id="PTHR22911">
    <property type="entry name" value="ACYL-MALONYL CONDENSING ENZYME-RELATED"/>
    <property type="match status" value="1"/>
</dbReference>
<feature type="compositionally biased region" description="Basic and acidic residues" evidence="5">
    <location>
        <begin position="283"/>
        <end position="299"/>
    </location>
</feature>
<dbReference type="RefSeq" id="WP_229680647.1">
    <property type="nucleotide sequence ID" value="NZ_BMIJ01000003.1"/>
</dbReference>
<dbReference type="EMBL" id="BMIJ01000003">
    <property type="protein sequence ID" value="GGB90955.1"/>
    <property type="molecule type" value="Genomic_DNA"/>
</dbReference>
<dbReference type="Proteomes" id="UP000629025">
    <property type="component" value="Unassembled WGS sequence"/>
</dbReference>
<feature type="transmembrane region" description="Helical" evidence="6">
    <location>
        <begin position="205"/>
        <end position="222"/>
    </location>
</feature>
<feature type="transmembrane region" description="Helical" evidence="6">
    <location>
        <begin position="37"/>
        <end position="58"/>
    </location>
</feature>
<keyword evidence="3 6" id="KW-1133">Transmembrane helix</keyword>
<proteinExistence type="predicted"/>
<keyword evidence="2 6" id="KW-0812">Transmembrane</keyword>
<keyword evidence="9" id="KW-1185">Reference proteome</keyword>
<comment type="caution">
    <text evidence="8">The sequence shown here is derived from an EMBL/GenBank/DDBJ whole genome shotgun (WGS) entry which is preliminary data.</text>
</comment>
<dbReference type="PANTHER" id="PTHR22911:SF6">
    <property type="entry name" value="SOLUTE CARRIER FAMILY 35 MEMBER G1"/>
    <property type="match status" value="1"/>
</dbReference>
<evidence type="ECO:0000256" key="6">
    <source>
        <dbReference type="SAM" id="Phobius"/>
    </source>
</evidence>
<keyword evidence="4 6" id="KW-0472">Membrane</keyword>
<evidence type="ECO:0000313" key="9">
    <source>
        <dbReference type="Proteomes" id="UP000629025"/>
    </source>
</evidence>
<dbReference type="InterPro" id="IPR037185">
    <property type="entry name" value="EmrE-like"/>
</dbReference>
<evidence type="ECO:0000256" key="4">
    <source>
        <dbReference type="ARBA" id="ARBA00023136"/>
    </source>
</evidence>
<evidence type="ECO:0000256" key="1">
    <source>
        <dbReference type="ARBA" id="ARBA00004141"/>
    </source>
</evidence>
<evidence type="ECO:0000313" key="8">
    <source>
        <dbReference type="EMBL" id="GGB90955.1"/>
    </source>
</evidence>
<evidence type="ECO:0000256" key="2">
    <source>
        <dbReference type="ARBA" id="ARBA00022692"/>
    </source>
</evidence>
<gene>
    <name evidence="8" type="ORF">GCM10011352_16240</name>
</gene>
<comment type="subcellular location">
    <subcellularLocation>
        <location evidence="1">Membrane</location>
        <topology evidence="1">Multi-pass membrane protein</topology>
    </subcellularLocation>
</comment>
<feature type="transmembrane region" description="Helical" evidence="6">
    <location>
        <begin position="234"/>
        <end position="251"/>
    </location>
</feature>
<feature type="region of interest" description="Disordered" evidence="5">
    <location>
        <begin position="280"/>
        <end position="299"/>
    </location>
</feature>
<feature type="transmembrane region" description="Helical" evidence="6">
    <location>
        <begin position="146"/>
        <end position="165"/>
    </location>
</feature>